<evidence type="ECO:0000313" key="1">
    <source>
        <dbReference type="EMBL" id="WPA92149.1"/>
    </source>
</evidence>
<dbReference type="Pfam" id="PF09612">
    <property type="entry name" value="HtrL_YibB"/>
    <property type="match status" value="1"/>
</dbReference>
<reference evidence="1 2" key="1">
    <citation type="submission" date="2023-09" db="EMBL/GenBank/DDBJ databases">
        <title>Genomic Revisitation and Reclassification of the Genus Providencia.</title>
        <authorList>
            <person name="Dong X."/>
        </authorList>
    </citation>
    <scope>NUCLEOTIDE SEQUENCE [LARGE SCALE GENOMIC DNA]</scope>
    <source>
        <strain evidence="1 2">D4759</strain>
    </source>
</reference>
<protein>
    <submittedName>
        <fullName evidence="1">Protein YibB</fullName>
    </submittedName>
</protein>
<dbReference type="InterPro" id="IPR011735">
    <property type="entry name" value="WlaTC/HtrL_glycosyltransf"/>
</dbReference>
<dbReference type="NCBIfam" id="NF008462">
    <property type="entry name" value="PRK11346.1"/>
    <property type="match status" value="1"/>
</dbReference>
<dbReference type="EMBL" id="CP135990">
    <property type="protein sequence ID" value="WPA92149.1"/>
    <property type="molecule type" value="Genomic_DNA"/>
</dbReference>
<dbReference type="RefSeq" id="WP_318626671.1">
    <property type="nucleotide sequence ID" value="NZ_CP135990.1"/>
</dbReference>
<keyword evidence="2" id="KW-1185">Reference proteome</keyword>
<dbReference type="NCBIfam" id="TIGR02192">
    <property type="entry name" value="HtrL_YibB"/>
    <property type="match status" value="1"/>
</dbReference>
<organism evidence="1 2">
    <name type="scientific">Providencia zhijiangensis</name>
    <dbReference type="NCBI Taxonomy" id="3053982"/>
    <lineage>
        <taxon>Bacteria</taxon>
        <taxon>Pseudomonadati</taxon>
        <taxon>Pseudomonadota</taxon>
        <taxon>Gammaproteobacteria</taxon>
        <taxon>Enterobacterales</taxon>
        <taxon>Morganellaceae</taxon>
        <taxon>Providencia</taxon>
    </lineage>
</organism>
<sequence>MNQSTTIVTAFFDIGRGDWNSSHGYSDRLERTTDTYFNYFSKLAKLNNKMVVFTSSNFKEKILAIRKGKPTHIITIDLHKKFKSVIKKISTIQNSDSFKKLIKPEQLENPEYWSSEYVLVTNLKAYFVNKAVQLGLTNNELIAWIDFGYIRKEKTLDGLTEWNHPFDKEKIHFFSIKNGLDLADKDGVMKKVIENDTYIIGGVIVATKEKWTQLYHLATEVQKNFLSSGIIDDDQGIFLICASKEPKLVKLHYLGYMEWFNVFRLFHESSKVNYLMRLAILLRLKK</sequence>
<gene>
    <name evidence="1" type="primary">yibB</name>
    <name evidence="1" type="ORF">QS795_017170</name>
</gene>
<name>A0ABZ0N1H4_9GAMM</name>
<evidence type="ECO:0000313" key="2">
    <source>
        <dbReference type="Proteomes" id="UP001302443"/>
    </source>
</evidence>
<proteinExistence type="predicted"/>
<accession>A0ABZ0N1H4</accession>
<dbReference type="Proteomes" id="UP001302443">
    <property type="component" value="Chromosome"/>
</dbReference>